<evidence type="ECO:0000259" key="1">
    <source>
        <dbReference type="Pfam" id="PF04773"/>
    </source>
</evidence>
<dbReference type="InterPro" id="IPR006860">
    <property type="entry name" value="FecR"/>
</dbReference>
<dbReference type="PANTHER" id="PTHR30273">
    <property type="entry name" value="PERIPLASMIC SIGNAL SENSOR AND SIGMA FACTOR ACTIVATOR FECR-RELATED"/>
    <property type="match status" value="1"/>
</dbReference>
<reference evidence="3 4" key="1">
    <citation type="submission" date="2020-08" db="EMBL/GenBank/DDBJ databases">
        <title>Genomic Encyclopedia of Type Strains, Phase IV (KMG-IV): sequencing the most valuable type-strain genomes for metagenomic binning, comparative biology and taxonomic classification.</title>
        <authorList>
            <person name="Goeker M."/>
        </authorList>
    </citation>
    <scope>NUCLEOTIDE SEQUENCE [LARGE SCALE GENOMIC DNA]</scope>
    <source>
        <strain evidence="3 4">DSM 26718</strain>
    </source>
</reference>
<dbReference type="Gene3D" id="2.60.120.1440">
    <property type="match status" value="1"/>
</dbReference>
<protein>
    <submittedName>
        <fullName evidence="3">Ferric-dicitrate binding protein FerR (Iron transport regulator)</fullName>
    </submittedName>
</protein>
<dbReference type="EMBL" id="JACHGG010000003">
    <property type="protein sequence ID" value="MBB6059950.1"/>
    <property type="molecule type" value="Genomic_DNA"/>
</dbReference>
<proteinExistence type="predicted"/>
<sequence length="345" mass="37323">MKHPDLLTLLRRYQQGECTPEEKRVVENWYALLGEQQPPLTLSPAEREQLRASLWQRVENQLAAEDEDAASMGPARPWYAGRWPWAAAAALAVGLGVAGGKKLLTAPAAGPSIVAGPGRQASGWHSYHNTTRQYRRIRLADGSTVEVSPGGQLKYPRQFADRHRTVYLQGEAFFTIAHDKAHPFRVYTNQVVTTVLGTSFLVRAPAGGAPVVVKVRTGRVQVTPRAVPAAAVRPASLVVLPNQQAVYSPGQQALQRELVAEPLQLAAQSFAFDDRPVAEVLAALETAYGVAIDYDAQALAGCTVTLHLGDESLYGKLDVLCKTLGASYSTVNARILFRSPGCVAH</sequence>
<name>A0A7W9T1T3_9BACT</name>
<evidence type="ECO:0000313" key="3">
    <source>
        <dbReference type="EMBL" id="MBB6059950.1"/>
    </source>
</evidence>
<organism evidence="3 4">
    <name type="scientific">Hymenobacter luteus</name>
    <dbReference type="NCBI Taxonomy" id="1411122"/>
    <lineage>
        <taxon>Bacteria</taxon>
        <taxon>Pseudomonadati</taxon>
        <taxon>Bacteroidota</taxon>
        <taxon>Cytophagia</taxon>
        <taxon>Cytophagales</taxon>
        <taxon>Hymenobacteraceae</taxon>
        <taxon>Hymenobacter</taxon>
    </lineage>
</organism>
<dbReference type="Gene3D" id="3.55.50.30">
    <property type="match status" value="1"/>
</dbReference>
<accession>A0A7W9T1T3</accession>
<dbReference type="InterPro" id="IPR032508">
    <property type="entry name" value="FecR_C"/>
</dbReference>
<feature type="domain" description="FecR protein" evidence="1">
    <location>
        <begin position="131"/>
        <end position="221"/>
    </location>
</feature>
<comment type="caution">
    <text evidence="3">The sequence shown here is derived from an EMBL/GenBank/DDBJ whole genome shotgun (WGS) entry which is preliminary data.</text>
</comment>
<dbReference type="GO" id="GO:0016989">
    <property type="term" value="F:sigma factor antagonist activity"/>
    <property type="evidence" value="ECO:0007669"/>
    <property type="project" value="TreeGrafter"/>
</dbReference>
<dbReference type="Pfam" id="PF04773">
    <property type="entry name" value="FecR"/>
    <property type="match status" value="1"/>
</dbReference>
<evidence type="ECO:0000313" key="4">
    <source>
        <dbReference type="Proteomes" id="UP000532746"/>
    </source>
</evidence>
<evidence type="ECO:0000259" key="2">
    <source>
        <dbReference type="Pfam" id="PF16344"/>
    </source>
</evidence>
<keyword evidence="4" id="KW-1185">Reference proteome</keyword>
<dbReference type="RefSeq" id="WP_183403632.1">
    <property type="nucleotide sequence ID" value="NZ_JACHGG010000003.1"/>
</dbReference>
<dbReference type="InterPro" id="IPR012373">
    <property type="entry name" value="Ferrdict_sens_TM"/>
</dbReference>
<dbReference type="Proteomes" id="UP000532746">
    <property type="component" value="Unassembled WGS sequence"/>
</dbReference>
<dbReference type="Pfam" id="PF16344">
    <property type="entry name" value="FecR_C"/>
    <property type="match status" value="1"/>
</dbReference>
<dbReference type="AlphaFoldDB" id="A0A7W9T1T3"/>
<dbReference type="PANTHER" id="PTHR30273:SF2">
    <property type="entry name" value="PROTEIN FECR"/>
    <property type="match status" value="1"/>
</dbReference>
<feature type="domain" description="Protein FecR C-terminal" evidence="2">
    <location>
        <begin position="270"/>
        <end position="335"/>
    </location>
</feature>
<gene>
    <name evidence="3" type="ORF">HNQ93_002810</name>
</gene>
<dbReference type="PIRSF" id="PIRSF018266">
    <property type="entry name" value="FecR"/>
    <property type="match status" value="1"/>
</dbReference>